<dbReference type="InterPro" id="IPR050865">
    <property type="entry name" value="BEACH_Domain"/>
</dbReference>
<dbReference type="RefSeq" id="XP_068359742.1">
    <property type="nucleotide sequence ID" value="XM_068504249.1"/>
</dbReference>
<reference evidence="2" key="1">
    <citation type="submission" date="2016-10" db="EMBL/GenBank/DDBJ databases">
        <authorList>
            <person name="Benchimol M."/>
            <person name="Almeida L.G."/>
            <person name="Vasconcelos A.T."/>
            <person name="Perreira-Neves A."/>
            <person name="Rosa I.A."/>
            <person name="Tasca T."/>
            <person name="Bogo M.R."/>
            <person name="de Souza W."/>
        </authorList>
    </citation>
    <scope>NUCLEOTIDE SEQUENCE [LARGE SCALE GENOMIC DNA]</scope>
    <source>
        <strain evidence="2">K</strain>
    </source>
</reference>
<keyword evidence="3" id="KW-1185">Reference proteome</keyword>
<organism evidence="2 3">
    <name type="scientific">Tritrichomonas foetus</name>
    <dbReference type="NCBI Taxonomy" id="1144522"/>
    <lineage>
        <taxon>Eukaryota</taxon>
        <taxon>Metamonada</taxon>
        <taxon>Parabasalia</taxon>
        <taxon>Tritrichomonadida</taxon>
        <taxon>Tritrichomonadidae</taxon>
        <taxon>Tritrichomonas</taxon>
    </lineage>
</organism>
<evidence type="ECO:0000313" key="2">
    <source>
        <dbReference type="EMBL" id="OHT06606.1"/>
    </source>
</evidence>
<dbReference type="PANTHER" id="PTHR13743">
    <property type="entry name" value="BEIGE/BEACH-RELATED"/>
    <property type="match status" value="1"/>
</dbReference>
<dbReference type="InterPro" id="IPR036372">
    <property type="entry name" value="BEACH_dom_sf"/>
</dbReference>
<dbReference type="Pfam" id="PF02138">
    <property type="entry name" value="Beach"/>
    <property type="match status" value="2"/>
</dbReference>
<protein>
    <recommendedName>
        <fullName evidence="1">BEACH domain-containing protein</fullName>
    </recommendedName>
</protein>
<comment type="caution">
    <text evidence="2">The sequence shown here is derived from an EMBL/GenBank/DDBJ whole genome shotgun (WGS) entry which is preliminary data.</text>
</comment>
<dbReference type="InterPro" id="IPR013320">
    <property type="entry name" value="ConA-like_dom_sf"/>
</dbReference>
<proteinExistence type="predicted"/>
<dbReference type="InterPro" id="IPR000409">
    <property type="entry name" value="BEACH_dom"/>
</dbReference>
<name>A0A1J4KAB2_9EUKA</name>
<gene>
    <name evidence="2" type="ORF">TRFO_25273</name>
</gene>
<dbReference type="SUPFAM" id="SSF49899">
    <property type="entry name" value="Concanavalin A-like lectins/glucanases"/>
    <property type="match status" value="1"/>
</dbReference>
<dbReference type="Gene3D" id="2.60.120.200">
    <property type="match status" value="1"/>
</dbReference>
<accession>A0A1J4KAB2</accession>
<evidence type="ECO:0000259" key="1">
    <source>
        <dbReference type="SMART" id="SM01026"/>
    </source>
</evidence>
<sequence>MDHNKHLELNTNDIQTIFAVFELKATLTQTEINNLNNDERNIFLSLPPIDKARLDKIKKEINSCPVEQVLIASMQPYPFSPSIISRLLSLGGPKICFSKPVAIYIFFNLLTFLYFQRQVVPTEQFRILIRGLYRTLKIPDYSPFASFFFQKMVSSAISFPLLYWDEQLVFTVCDFIGRDKNLPQFFYYTFTQICQIVISLNSKKCIDYLFHLINKLYSSKRQCILKEDQTEMIKILTPFTLQFHPKIFDIISSISLVSQCQAVLDSYINFISFLYQHFFEEPIIIKEEPTTEEIIPNIQNIKIPPFNQDVFIEKGTKSFPNGFYSLPPQLFDKIEIQFLYPSSIWGNLSIISPFLARSSPKCADFFFSSLAQFILSETFDKTAILSAASAVIFLMKENATPARLKEYTKLLISDIIFNPNNTIFDKNGINPIINYFRQEIVCILIEKDPDMFMSLIDKKNPLLFAELLGRVLVLDKRMDCFAIHRQFFADVAEVAVFFQIVDIYNHSDTISNIRNIVFHFLIKLAVYKNFREAPCINIFSTFFFEQEITDKALYILKINLCNSFSSQNYGPLVNRIAAILHKCAINSSDNRYNELVIKLAETSEQCLKHTFQIIEPVVQLFKSFMECFKAKPSTNLVLKILAIITVISSIQEDFYLENDDINSISEFIRENELFSEEFHNKLMCILTNSTKFTPHEMKSSKFYFIERPQFLLLFLAAFGTSPLFEKYLKIFSIYCQYSQYNAKKCHDGFLDMVLLKFIAKEHENPIVNIRGLSIQLNILKKTQKKYVIPLMVSILSTKTSNSVAVLFHKLCQHNNPQLLSILEQTISLCSTAFNPMYLISTINMETVGSTLTALDQNFSIAFWFQLSIARITESRPIITFCTLIDKKISFSVLYVNSTLTIKTSNSSGTVVTSSWSLPIIDPRGTLEENKVAATSWHFMGLTCSPGNDHCEINLYYDGVIISKNRPIKIPAFVFSKAPLKVQLGNCCSNDLSQCAEVGYIAKFRCFERCLTKDEFDQIFSECAGNDHILNLSTLTPKYRTKNLIDYYSENMLYQYFLDAFHSNLNINFLMNLKYIFAYSQQSQLSFTFINYLHDCLMLIKNRNFSHYMKIYSIFESITDESLQIEWIDGVLAKVPLWMNSDLKSRSSILSHWCSILLNNYSRLFMGKSRFTDFFIQYELYFNENEEIRHNYLKFLTRLALLNFNNSDAQILTDVLFGSIKKDTLTFYLQLLKNVIPVLGTEVQHACMKFLHKLLQQENGSNPLQIILTLHDLAIIDNELEAIILTNQLPECSDSTLLFKSLISNLDDMPNFYPLFCCLPLSLEYNCRTLVPGSLSYQLSKIRFNEFLWFLWPLILSFNIDEKFQSMIFEFLASATLVCSDKITTIQNICNLSTLLSESMEVPNKAIQYLSALFNVLQHKPDIHTSIFSEILNQCLYNLYFHFDWQSHGNLLLQEYATSPFGETFQPVSKKIPTKQISNIEDLIQFANSKFTFEIGYQIVFNQTGQIESSELFQFSVELLQVLKEKSEYAPIIKHFTSKTYHKSNYIKLFDKMKKEYNEQLNKNIITIMSAISQLAKTSHQFLDSLKKINYDQYELIMNQIIHPPAQNKRQSRRMSITIEFSRSRALCYCGCPSKQRNIFNQKGTRKLITQIPTKKYDLIVPQAFWITIRKKRQIEFRANKEEMLIISPSGNVEKQFSSNFIKYVYFSSDSKFELVTKFGKSYLIDISPYPNTIITKYLQNDQVRNSISKSDWVSNFEYIMKLNKVSGRSFSNKDLYPVYPNVIKKLEEYTPANITLGWKVREVQNPDVSVLYWERQSQPIDIEETMKRNFIPPEFYYCPEIFAEAKIPSWASTPFEFVYKMRKLLESPTVTKSLPHWIDTVWGDHPNHPRKHSALFQQSHHSKEIVKYRYSNHLMIASESPISYANCCGKILCVVSEDNSINFKKIVLKEGEISLSSDKMRRYHFMTGYNNTYFFSCGKKILGFNRNKMLLTIFSAHEKAEQYSLMCGYPDFQQYGDSFIYREDICSLHLADIGRSFRAETDIVCFAASHKYSIIAYATINSFLHIITLPCGSELQIKDLEKAPLKILITECWGFIVVLFEDEIIVFSTNGAILKKVHFPYKIDYWKACRTVEGFDYILFQYNHDTLGAFEVMYPEKQVSLCDATDLIEAHFLMKEEVILIVSKTGKVSVHPISISTLFSELR</sequence>
<dbReference type="PANTHER" id="PTHR13743:SF112">
    <property type="entry name" value="BEACH DOMAIN-CONTAINING PROTEIN"/>
    <property type="match status" value="1"/>
</dbReference>
<evidence type="ECO:0000313" key="3">
    <source>
        <dbReference type="Proteomes" id="UP000179807"/>
    </source>
</evidence>
<dbReference type="Proteomes" id="UP000179807">
    <property type="component" value="Unassembled WGS sequence"/>
</dbReference>
<feature type="domain" description="BEACH" evidence="1">
    <location>
        <begin position="1749"/>
        <end position="1903"/>
    </location>
</feature>
<dbReference type="SMART" id="SM01026">
    <property type="entry name" value="Beach"/>
    <property type="match status" value="1"/>
</dbReference>
<dbReference type="SUPFAM" id="SSF81837">
    <property type="entry name" value="BEACH domain"/>
    <property type="match status" value="1"/>
</dbReference>
<dbReference type="VEuPathDB" id="TrichDB:TRFO_25273"/>
<dbReference type="GeneID" id="94838953"/>
<dbReference type="EMBL" id="MLAK01000720">
    <property type="protein sequence ID" value="OHT06606.1"/>
    <property type="molecule type" value="Genomic_DNA"/>
</dbReference>
<dbReference type="Gene3D" id="1.10.1540.10">
    <property type="entry name" value="BEACH domain"/>
    <property type="match status" value="2"/>
</dbReference>